<name>A0AAW4VU57_9FIRM</name>
<feature type="signal peptide" evidence="2">
    <location>
        <begin position="1"/>
        <end position="28"/>
    </location>
</feature>
<dbReference type="Gene3D" id="3.40.190.170">
    <property type="entry name" value="Bacterial extracellular solute-binding protein, family 7"/>
    <property type="match status" value="1"/>
</dbReference>
<dbReference type="InterPro" id="IPR018389">
    <property type="entry name" value="DctP_fam"/>
</dbReference>
<keyword evidence="4" id="KW-1185">Reference proteome</keyword>
<dbReference type="PROSITE" id="PS51257">
    <property type="entry name" value="PROKAR_LIPOPROTEIN"/>
    <property type="match status" value="1"/>
</dbReference>
<dbReference type="RefSeq" id="WP_110436436.1">
    <property type="nucleotide sequence ID" value="NZ_DBEZDI010000060.1"/>
</dbReference>
<sequence>MKIKRLMAGLLCGAVGAATLGLSGCGNAADSGMMDAANANAVAGGSSDLPVITWKMGSTWGDGNIHFTCDERFSELVSQLTDGRFTITNYPEGSLCAANQLFDYVQNGTIQCGGDWGGYWSGKDTAFELLSTTMDNFTGMDYYIWITQGGGLKCYQDMYGKYNMTYFPIMINHAESGIRSTKPITSIKDMQSMKIRLGGVMAGRAAEKLGINITTVAASELYESLQRGVIDGGEFSTPCSDDSLKLQEVAKYWCSPAWYQSGGVNGVMINKDAWNQLPEEYQNAIQMAAEICTSEQLSRYLWMDFDSTKKMLEEDGCVVTKMNQDDWNTIRETCRQVYEEEAAKNENFNMVYSSMQDYREHADTYRAMLGDYGWGFNYDESEK</sequence>
<dbReference type="Proteomes" id="UP001298753">
    <property type="component" value="Unassembled WGS sequence"/>
</dbReference>
<organism evidence="3 4">
    <name type="scientific">Agathobaculum butyriciproducens</name>
    <dbReference type="NCBI Taxonomy" id="1628085"/>
    <lineage>
        <taxon>Bacteria</taxon>
        <taxon>Bacillati</taxon>
        <taxon>Bacillota</taxon>
        <taxon>Clostridia</taxon>
        <taxon>Eubacteriales</taxon>
        <taxon>Butyricicoccaceae</taxon>
        <taxon>Agathobaculum</taxon>
    </lineage>
</organism>
<comment type="caution">
    <text evidence="3">The sequence shown here is derived from an EMBL/GenBank/DDBJ whole genome shotgun (WGS) entry which is preliminary data.</text>
</comment>
<dbReference type="InterPro" id="IPR038404">
    <property type="entry name" value="TRAP_DctP_sf"/>
</dbReference>
<keyword evidence="1 2" id="KW-0732">Signal</keyword>
<dbReference type="GeneID" id="98660418"/>
<dbReference type="EMBL" id="JAJEPX010000008">
    <property type="protein sequence ID" value="MCC2176345.1"/>
    <property type="molecule type" value="Genomic_DNA"/>
</dbReference>
<evidence type="ECO:0000313" key="3">
    <source>
        <dbReference type="EMBL" id="MCC2176345.1"/>
    </source>
</evidence>
<dbReference type="NCBIfam" id="NF037995">
    <property type="entry name" value="TRAP_S1"/>
    <property type="match status" value="1"/>
</dbReference>
<dbReference type="Pfam" id="PF03480">
    <property type="entry name" value="DctP"/>
    <property type="match status" value="1"/>
</dbReference>
<proteinExistence type="predicted"/>
<evidence type="ECO:0000256" key="1">
    <source>
        <dbReference type="ARBA" id="ARBA00022729"/>
    </source>
</evidence>
<feature type="chain" id="PRO_5043711412" evidence="2">
    <location>
        <begin position="29"/>
        <end position="383"/>
    </location>
</feature>
<dbReference type="Gene3D" id="3.40.190.10">
    <property type="entry name" value="Periplasmic binding protein-like II"/>
    <property type="match status" value="1"/>
</dbReference>
<dbReference type="PANTHER" id="PTHR33376">
    <property type="match status" value="1"/>
</dbReference>
<evidence type="ECO:0000313" key="4">
    <source>
        <dbReference type="Proteomes" id="UP001298753"/>
    </source>
</evidence>
<accession>A0AAW4VU57</accession>
<reference evidence="3 4" key="1">
    <citation type="submission" date="2021-10" db="EMBL/GenBank/DDBJ databases">
        <title>Anaerobic single-cell dispensing facilitates the cultivation of human gut bacteria.</title>
        <authorList>
            <person name="Afrizal A."/>
        </authorList>
    </citation>
    <scope>NUCLEOTIDE SEQUENCE [LARGE SCALE GENOMIC DNA]</scope>
    <source>
        <strain evidence="3 4">CLA-AA-H270</strain>
    </source>
</reference>
<gene>
    <name evidence="3" type="primary">dctP</name>
    <name evidence="3" type="ORF">LKD22_04250</name>
</gene>
<dbReference type="GO" id="GO:0055085">
    <property type="term" value="P:transmembrane transport"/>
    <property type="evidence" value="ECO:0007669"/>
    <property type="project" value="InterPro"/>
</dbReference>
<dbReference type="AlphaFoldDB" id="A0AAW4VU57"/>
<protein>
    <submittedName>
        <fullName evidence="3">TRAP transporter substrate-binding protein DctP</fullName>
    </submittedName>
</protein>
<dbReference type="PANTHER" id="PTHR33376:SF5">
    <property type="entry name" value="EXTRACYTOPLASMIC SOLUTE RECEPTOR PROTEIN"/>
    <property type="match status" value="1"/>
</dbReference>
<evidence type="ECO:0000256" key="2">
    <source>
        <dbReference type="SAM" id="SignalP"/>
    </source>
</evidence>